<gene>
    <name evidence="1" type="ORF">GPM918_LOCUS35278</name>
    <name evidence="2" type="ORF">SRO942_LOCUS35996</name>
</gene>
<proteinExistence type="predicted"/>
<dbReference type="Proteomes" id="UP000663829">
    <property type="component" value="Unassembled WGS sequence"/>
</dbReference>
<sequence>HGESTFRSREVSAKRWIFDDQAPFFSKGRGRSNMISDFLVMNLSRPFFTLNEAEYKRALKMYPELAADTDINYVERSVTGCINVGYDSYFDNSTILDQFERLFKLLQFKKEFKDHEIEIVVDNAPTHTARAYSLQDFGKSIGTRCPVDKIKYVDQQGVKQTVDDFSKVAGTNVKVKV</sequence>
<dbReference type="EMBL" id="CAJOBC010085751">
    <property type="protein sequence ID" value="CAF4335206.1"/>
    <property type="molecule type" value="Genomic_DNA"/>
</dbReference>
<evidence type="ECO:0000313" key="2">
    <source>
        <dbReference type="EMBL" id="CAF4335206.1"/>
    </source>
</evidence>
<organism evidence="1 3">
    <name type="scientific">Didymodactylos carnosus</name>
    <dbReference type="NCBI Taxonomy" id="1234261"/>
    <lineage>
        <taxon>Eukaryota</taxon>
        <taxon>Metazoa</taxon>
        <taxon>Spiralia</taxon>
        <taxon>Gnathifera</taxon>
        <taxon>Rotifera</taxon>
        <taxon>Eurotatoria</taxon>
        <taxon>Bdelloidea</taxon>
        <taxon>Philodinida</taxon>
        <taxon>Philodinidae</taxon>
        <taxon>Didymodactylos</taxon>
    </lineage>
</organism>
<reference evidence="1" key="1">
    <citation type="submission" date="2021-02" db="EMBL/GenBank/DDBJ databases">
        <authorList>
            <person name="Nowell W R."/>
        </authorList>
    </citation>
    <scope>NUCLEOTIDE SEQUENCE</scope>
</reference>
<keyword evidence="3" id="KW-1185">Reference proteome</keyword>
<comment type="caution">
    <text evidence="1">The sequence shown here is derived from an EMBL/GenBank/DDBJ whole genome shotgun (WGS) entry which is preliminary data.</text>
</comment>
<evidence type="ECO:0000313" key="3">
    <source>
        <dbReference type="Proteomes" id="UP000663829"/>
    </source>
</evidence>
<dbReference type="EMBL" id="CAJNOQ010020287">
    <property type="protein sequence ID" value="CAF1466063.1"/>
    <property type="molecule type" value="Genomic_DNA"/>
</dbReference>
<evidence type="ECO:0000313" key="1">
    <source>
        <dbReference type="EMBL" id="CAF1466063.1"/>
    </source>
</evidence>
<protein>
    <submittedName>
        <fullName evidence="1">Uncharacterized protein</fullName>
    </submittedName>
</protein>
<dbReference type="Proteomes" id="UP000681722">
    <property type="component" value="Unassembled WGS sequence"/>
</dbReference>
<feature type="non-terminal residue" evidence="1">
    <location>
        <position position="1"/>
    </location>
</feature>
<name>A0A815QRN3_9BILA</name>
<dbReference type="AlphaFoldDB" id="A0A815QRN3"/>
<accession>A0A815QRN3</accession>
<dbReference type="OrthoDB" id="10036531at2759"/>